<dbReference type="STRING" id="1052260.SAMN05660199_01163"/>
<evidence type="ECO:0000313" key="2">
    <source>
        <dbReference type="Proteomes" id="UP000199088"/>
    </source>
</evidence>
<accession>A0A1H0G7I9</accession>
<reference evidence="2" key="1">
    <citation type="submission" date="2016-10" db="EMBL/GenBank/DDBJ databases">
        <authorList>
            <person name="Varghese N."/>
            <person name="Submissions S."/>
        </authorList>
    </citation>
    <scope>NUCLEOTIDE SEQUENCE [LARGE SCALE GENOMIC DNA]</scope>
    <source>
        <strain evidence="2">DSM 45843</strain>
    </source>
</reference>
<keyword evidence="2" id="KW-1185">Reference proteome</keyword>
<dbReference type="RefSeq" id="WP_091241338.1">
    <property type="nucleotide sequence ID" value="NZ_FNIR01000003.1"/>
</dbReference>
<dbReference type="OrthoDB" id="5184421at2"/>
<name>A0A1H0G7I9_9ACTN</name>
<evidence type="ECO:0000313" key="1">
    <source>
        <dbReference type="EMBL" id="SDO02883.1"/>
    </source>
</evidence>
<dbReference type="EMBL" id="FNIR01000003">
    <property type="protein sequence ID" value="SDO02883.1"/>
    <property type="molecule type" value="Genomic_DNA"/>
</dbReference>
<dbReference type="Proteomes" id="UP000199088">
    <property type="component" value="Unassembled WGS sequence"/>
</dbReference>
<dbReference type="AlphaFoldDB" id="A0A1H0G7I9"/>
<protein>
    <submittedName>
        <fullName evidence="1">Uncharacterized protein</fullName>
    </submittedName>
</protein>
<sequence>MTVSIHGLLWTQQPDLSWYGLQPWWQRWLEAGARAEHGADLQLDLDLDRITYRLPLEVRGRRDPVDLQIEFHRWPRYDCYDLLPEEYPRVFAAPGATSPHRMPTDDALCLYFPDSPPWRRWRPVDGLLALIDLARDHVFFEDYWRATGGQRGGTWLGDEAPHGFPEVAA</sequence>
<gene>
    <name evidence="1" type="ORF">SAMN05660199_01163</name>
</gene>
<organism evidence="1 2">
    <name type="scientific">Klenkia soli</name>
    <dbReference type="NCBI Taxonomy" id="1052260"/>
    <lineage>
        <taxon>Bacteria</taxon>
        <taxon>Bacillati</taxon>
        <taxon>Actinomycetota</taxon>
        <taxon>Actinomycetes</taxon>
        <taxon>Geodermatophilales</taxon>
        <taxon>Geodermatophilaceae</taxon>
        <taxon>Klenkia</taxon>
    </lineage>
</organism>
<proteinExistence type="predicted"/>